<dbReference type="Pfam" id="PF20431">
    <property type="entry name" value="E_motif"/>
    <property type="match status" value="1"/>
</dbReference>
<keyword evidence="7" id="KW-1185">Reference proteome</keyword>
<evidence type="ECO:0000313" key="7">
    <source>
        <dbReference type="Proteomes" id="UP001054889"/>
    </source>
</evidence>
<dbReference type="PANTHER" id="PTHR47926">
    <property type="entry name" value="PENTATRICOPEPTIDE REPEAT-CONTAINING PROTEIN"/>
    <property type="match status" value="1"/>
</dbReference>
<dbReference type="InterPro" id="IPR046960">
    <property type="entry name" value="PPR_At4g14850-like_plant"/>
</dbReference>
<dbReference type="InterPro" id="IPR046848">
    <property type="entry name" value="E_motif"/>
</dbReference>
<dbReference type="PANTHER" id="PTHR47926:SF437">
    <property type="entry name" value="PENTACOTRIPEPTIDE-REPEAT REGION OF PRORP DOMAIN-CONTAINING PROTEIN"/>
    <property type="match status" value="1"/>
</dbReference>
<keyword evidence="1" id="KW-0677">Repeat</keyword>
<gene>
    <name evidence="6" type="primary">ga18345</name>
    <name evidence="6" type="ORF">PR202_ga18345</name>
</gene>
<dbReference type="PROSITE" id="PS51375">
    <property type="entry name" value="PPR"/>
    <property type="match status" value="3"/>
</dbReference>
<evidence type="ECO:0000259" key="5">
    <source>
        <dbReference type="Pfam" id="PF23276"/>
    </source>
</evidence>
<dbReference type="InterPro" id="IPR002885">
    <property type="entry name" value="PPR_rpt"/>
</dbReference>
<dbReference type="Proteomes" id="UP001054889">
    <property type="component" value="Unassembled WGS sequence"/>
</dbReference>
<dbReference type="Gene3D" id="1.25.40.10">
    <property type="entry name" value="Tetratricopeptide repeat domain"/>
    <property type="match status" value="4"/>
</dbReference>
<dbReference type="Pfam" id="PF01535">
    <property type="entry name" value="PPR"/>
    <property type="match status" value="3"/>
</dbReference>
<sequence length="522" mass="55272">MAYPSPPPHGSKPAPHPLHFNGRQRQRIPNPAAASSRSSSPLRHGLPFDARALRSAIKSLSTSASAAHAHATKLGLDRDRTVRNALISLYLAAGHPAASHALFDSFPADGGRDVVSWTSMVTGLTKLGSPRSAAALFLASMDDDELTVDAVAAAAGFAACADAGDLALATAAHRRVEERRVLLDAVAWNALIDMYAKCGDLTTARRLFRKIPINKRNVVTWNTMIAALTRADHAAGDALSLFREMQTQRAVHPDDATVVAVLGACARLGALDTGMWVHAYHTNRSAKTGTGSVIVGNALIDMYAKCGALGHARAVFDAMPTRDAYTYASMVAGLAAHGKARDALALFDRMRRAAGVVRGPNNAVALLGALSACCHAGLVDDGLRLLKSSMEDAGIEHYGCAVDMLGRAGRLDDAEALVNAMPFEPDAIVWGSLMAACRARGDVERAERVMRRVMEGGGGPDAGDHVMLANAYAARGRHGKAVRVRREMRRRKVVKEPGCSLIVIDGVVHEFRAVPANSSSIA</sequence>
<reference evidence="6" key="1">
    <citation type="journal article" date="2018" name="DNA Res.">
        <title>Multiple hybrid de novo genome assembly of finger millet, an orphan allotetraploid crop.</title>
        <authorList>
            <person name="Hatakeyama M."/>
            <person name="Aluri S."/>
            <person name="Balachadran M.T."/>
            <person name="Sivarajan S.R."/>
            <person name="Patrignani A."/>
            <person name="Gruter S."/>
            <person name="Poveda L."/>
            <person name="Shimizu-Inatsugi R."/>
            <person name="Baeten J."/>
            <person name="Francoijs K.J."/>
            <person name="Nataraja K.N."/>
            <person name="Reddy Y.A.N."/>
            <person name="Phadnis S."/>
            <person name="Ravikumar R.L."/>
            <person name="Schlapbach R."/>
            <person name="Sreeman S.M."/>
            <person name="Shimizu K.K."/>
        </authorList>
    </citation>
    <scope>NUCLEOTIDE SEQUENCE</scope>
</reference>
<evidence type="ECO:0000313" key="6">
    <source>
        <dbReference type="EMBL" id="GJN01109.1"/>
    </source>
</evidence>
<feature type="repeat" description="PPR" evidence="3">
    <location>
        <begin position="426"/>
        <end position="460"/>
    </location>
</feature>
<evidence type="ECO:0000256" key="2">
    <source>
        <dbReference type="ARBA" id="ARBA00022946"/>
    </source>
</evidence>
<name>A0AAV5CR86_ELECO</name>
<dbReference type="EMBL" id="BQKI01000008">
    <property type="protein sequence ID" value="GJN01109.1"/>
    <property type="molecule type" value="Genomic_DNA"/>
</dbReference>
<dbReference type="FunFam" id="1.25.40.10:FF:001093">
    <property type="entry name" value="Pentatricopeptide repeat-containing protein At2g34400"/>
    <property type="match status" value="1"/>
</dbReference>
<proteinExistence type="predicted"/>
<dbReference type="GO" id="GO:0003723">
    <property type="term" value="F:RNA binding"/>
    <property type="evidence" value="ECO:0007669"/>
    <property type="project" value="InterPro"/>
</dbReference>
<evidence type="ECO:0000256" key="4">
    <source>
        <dbReference type="SAM" id="MobiDB-lite"/>
    </source>
</evidence>
<feature type="compositionally biased region" description="Pro residues" evidence="4">
    <location>
        <begin position="1"/>
        <end position="16"/>
    </location>
</feature>
<organism evidence="6 7">
    <name type="scientific">Eleusine coracana subsp. coracana</name>
    <dbReference type="NCBI Taxonomy" id="191504"/>
    <lineage>
        <taxon>Eukaryota</taxon>
        <taxon>Viridiplantae</taxon>
        <taxon>Streptophyta</taxon>
        <taxon>Embryophyta</taxon>
        <taxon>Tracheophyta</taxon>
        <taxon>Spermatophyta</taxon>
        <taxon>Magnoliopsida</taxon>
        <taxon>Liliopsida</taxon>
        <taxon>Poales</taxon>
        <taxon>Poaceae</taxon>
        <taxon>PACMAD clade</taxon>
        <taxon>Chloridoideae</taxon>
        <taxon>Cynodonteae</taxon>
        <taxon>Eleusininae</taxon>
        <taxon>Eleusine</taxon>
    </lineage>
</organism>
<comment type="caution">
    <text evidence="6">The sequence shown here is derived from an EMBL/GenBank/DDBJ whole genome shotgun (WGS) entry which is preliminary data.</text>
</comment>
<dbReference type="GO" id="GO:0009451">
    <property type="term" value="P:RNA modification"/>
    <property type="evidence" value="ECO:0007669"/>
    <property type="project" value="InterPro"/>
</dbReference>
<feature type="region of interest" description="Disordered" evidence="4">
    <location>
        <begin position="1"/>
        <end position="45"/>
    </location>
</feature>
<dbReference type="AlphaFoldDB" id="A0AAV5CR86"/>
<feature type="domain" description="Pentatricopeptide repeat-containing protein-mitochondrial" evidence="5">
    <location>
        <begin position="159"/>
        <end position="277"/>
    </location>
</feature>
<dbReference type="InterPro" id="IPR011990">
    <property type="entry name" value="TPR-like_helical_dom_sf"/>
</dbReference>
<evidence type="ECO:0000256" key="3">
    <source>
        <dbReference type="PROSITE-ProRule" id="PRU00708"/>
    </source>
</evidence>
<feature type="repeat" description="PPR" evidence="3">
    <location>
        <begin position="184"/>
        <end position="218"/>
    </location>
</feature>
<dbReference type="Pfam" id="PF23276">
    <property type="entry name" value="TPR_24"/>
    <property type="match status" value="1"/>
</dbReference>
<reference evidence="6" key="2">
    <citation type="submission" date="2021-12" db="EMBL/GenBank/DDBJ databases">
        <title>Resequencing data analysis of finger millet.</title>
        <authorList>
            <person name="Hatakeyama M."/>
            <person name="Aluri S."/>
            <person name="Balachadran M.T."/>
            <person name="Sivarajan S.R."/>
            <person name="Poveda L."/>
            <person name="Shimizu-Inatsugi R."/>
            <person name="Schlapbach R."/>
            <person name="Sreeman S.M."/>
            <person name="Shimizu K.K."/>
        </authorList>
    </citation>
    <scope>NUCLEOTIDE SEQUENCE</scope>
</reference>
<protein>
    <recommendedName>
        <fullName evidence="5">Pentatricopeptide repeat-containing protein-mitochondrial domain-containing protein</fullName>
    </recommendedName>
</protein>
<feature type="repeat" description="PPR" evidence="3">
    <location>
        <begin position="323"/>
        <end position="353"/>
    </location>
</feature>
<accession>A0AAV5CR86</accession>
<dbReference type="InterPro" id="IPR057027">
    <property type="entry name" value="TPR_mt"/>
</dbReference>
<evidence type="ECO:0000256" key="1">
    <source>
        <dbReference type="ARBA" id="ARBA00022737"/>
    </source>
</evidence>
<dbReference type="NCBIfam" id="TIGR00756">
    <property type="entry name" value="PPR"/>
    <property type="match status" value="3"/>
</dbReference>
<keyword evidence="2" id="KW-0809">Transit peptide</keyword>